<comment type="catalytic activity">
    <reaction evidence="11">
        <text>2-hydroxyisobutanoyl-CoA + L-lysyl-[protein] = N(6)-(2-hydroxyisobutanoyl)-L-lysyl-[protein] + CoA + H(+)</text>
        <dbReference type="Rhea" id="RHEA:24180"/>
        <dbReference type="Rhea" id="RHEA-COMP:9752"/>
        <dbReference type="Rhea" id="RHEA-COMP:15921"/>
        <dbReference type="ChEBI" id="CHEBI:15378"/>
        <dbReference type="ChEBI" id="CHEBI:29969"/>
        <dbReference type="ChEBI" id="CHEBI:57287"/>
        <dbReference type="ChEBI" id="CHEBI:131780"/>
        <dbReference type="ChEBI" id="CHEBI:144968"/>
    </reaction>
    <physiologicalReaction direction="left-to-right" evidence="11">
        <dbReference type="Rhea" id="RHEA:24181"/>
    </physiologicalReaction>
</comment>
<dbReference type="Pfam" id="PF17772">
    <property type="entry name" value="zf-MYST"/>
    <property type="match status" value="1"/>
</dbReference>
<dbReference type="PANTHER" id="PTHR10615:SF218">
    <property type="entry name" value="HISTONE ACETYLTRANSFERASE ESA1"/>
    <property type="match status" value="1"/>
</dbReference>
<comment type="similarity">
    <text evidence="1">Belongs to the MYST (SAS/MOZ) family.</text>
</comment>
<comment type="caution">
    <text evidence="17">The sequence shown here is derived from an EMBL/GenBank/DDBJ whole genome shotgun (WGS) entry which is preliminary data.</text>
</comment>
<evidence type="ECO:0000256" key="5">
    <source>
        <dbReference type="ARBA" id="ARBA00022853"/>
    </source>
</evidence>
<sequence>MSSKDTTTIPATAAAATIPTSIGGSMAATEATTTAVIGTHTTHTTTAPAIQTAPHTIPTVGCKLPVEKRDGGDRSWPKAEVLSVRFLERGVDRAQFYVHYEGFNKRLDEWVPYSRLKVTEMELPKSKKKSHATGKGGSSGSFGQATALVNEDGSIVRPSRSNRPATPGGSQRERDRERDRKRKRNASSSKMQLASKLGKGSVDAAYAASVAAATAMTPTPAPTSHPLAFGSTLPSGSSLSDTPASCSPLSKRSRTTSSSLIITLDTPANPSPAASDNADAPVDPSAANCNDINPNPTTNSADNGSPATLLNTVSQNGANPAESSDPSTTASISASAATAVPPSSVETTFSKEKEIEKLRTSGSMTQSITEIARVKNINRICMGKFEIDTWYFAPYPESFVELDMLHLCEFCLEPVGTMRMLARHRTKCTLRHPPGNEIYRNADLSFFEIDGRKQRRYCRNLCLLSKLFLDHKTLYYDADPFLFYLMTKSDDRGMHLVGYFSKEKQSAEEYNVACILTLPQFQRMGYGKLLIQFSYELSKIEKKTGSPEKPLSDLGLLSYRSYWADIIIDLIHHIKRDITVTEISEMTSITPDDIMHTLQTMDLLKYYHGQFVLYLSEKSIKYYEKNEAKRKVRIDPACLSWTPPKFISGYLRFV</sequence>
<dbReference type="Pfam" id="PF11717">
    <property type="entry name" value="Tudor-knot"/>
    <property type="match status" value="1"/>
</dbReference>
<dbReference type="Gene3D" id="2.30.30.140">
    <property type="match status" value="1"/>
</dbReference>
<dbReference type="InterPro" id="IPR016197">
    <property type="entry name" value="Chromo-like_dom_sf"/>
</dbReference>
<dbReference type="CDD" id="cd04301">
    <property type="entry name" value="NAT_SF"/>
    <property type="match status" value="1"/>
</dbReference>
<dbReference type="InterPro" id="IPR025995">
    <property type="entry name" value="Tudor-knot"/>
</dbReference>
<comment type="catalytic activity">
    <reaction evidence="14">
        <text>L-lysyl-[histone] + acetyl-CoA = N(6)-acetyl-L-lysyl-[histone] + CoA + H(+)</text>
        <dbReference type="Rhea" id="RHEA:21992"/>
        <dbReference type="Rhea" id="RHEA-COMP:9845"/>
        <dbReference type="Rhea" id="RHEA-COMP:11338"/>
        <dbReference type="ChEBI" id="CHEBI:15378"/>
        <dbReference type="ChEBI" id="CHEBI:29969"/>
        <dbReference type="ChEBI" id="CHEBI:57287"/>
        <dbReference type="ChEBI" id="CHEBI:57288"/>
        <dbReference type="ChEBI" id="CHEBI:61930"/>
        <dbReference type="EC" id="2.3.1.48"/>
    </reaction>
    <physiologicalReaction direction="left-to-right" evidence="14">
        <dbReference type="Rhea" id="RHEA:21993"/>
    </physiologicalReaction>
</comment>
<evidence type="ECO:0000256" key="4">
    <source>
        <dbReference type="ARBA" id="ARBA00022763"/>
    </source>
</evidence>
<evidence type="ECO:0000256" key="3">
    <source>
        <dbReference type="ARBA" id="ARBA00022679"/>
    </source>
</evidence>
<dbReference type="Proteomes" id="UP001648503">
    <property type="component" value="Unassembled WGS sequence"/>
</dbReference>
<evidence type="ECO:0000259" key="16">
    <source>
        <dbReference type="PROSITE" id="PS51726"/>
    </source>
</evidence>
<evidence type="ECO:0000256" key="1">
    <source>
        <dbReference type="ARBA" id="ARBA00010107"/>
    </source>
</evidence>
<dbReference type="Gene3D" id="3.30.60.60">
    <property type="entry name" value="N-acetyl transferase-like"/>
    <property type="match status" value="1"/>
</dbReference>
<evidence type="ECO:0000256" key="7">
    <source>
        <dbReference type="ARBA" id="ARBA00023015"/>
    </source>
</evidence>
<keyword evidence="4" id="KW-0227">DNA damage</keyword>
<dbReference type="EC" id="2.3.1.48" evidence="2"/>
<accession>A0ABQ8FKR7</accession>
<dbReference type="PANTHER" id="PTHR10615">
    <property type="entry name" value="HISTONE ACETYLTRANSFERASE"/>
    <property type="match status" value="1"/>
</dbReference>
<protein>
    <recommendedName>
        <fullName evidence="2">histone acetyltransferase</fullName>
        <ecNumber evidence="2">2.3.1.48</ecNumber>
    </recommendedName>
</protein>
<keyword evidence="5" id="KW-0156">Chromatin regulator</keyword>
<evidence type="ECO:0000313" key="17">
    <source>
        <dbReference type="EMBL" id="KAH6599765.1"/>
    </source>
</evidence>
<feature type="region of interest" description="Disordered" evidence="15">
    <location>
        <begin position="217"/>
        <end position="350"/>
    </location>
</feature>
<evidence type="ECO:0000256" key="15">
    <source>
        <dbReference type="SAM" id="MobiDB-lite"/>
    </source>
</evidence>
<dbReference type="Gene3D" id="1.10.10.10">
    <property type="entry name" value="Winged helix-like DNA-binding domain superfamily/Winged helix DNA-binding domain"/>
    <property type="match status" value="1"/>
</dbReference>
<feature type="region of interest" description="Disordered" evidence="15">
    <location>
        <begin position="122"/>
        <end position="199"/>
    </location>
</feature>
<keyword evidence="6" id="KW-0007">Acetylation</keyword>
<keyword evidence="10" id="KW-0234">DNA repair</keyword>
<evidence type="ECO:0000256" key="9">
    <source>
        <dbReference type="ARBA" id="ARBA00023163"/>
    </source>
</evidence>
<evidence type="ECO:0000256" key="2">
    <source>
        <dbReference type="ARBA" id="ARBA00013184"/>
    </source>
</evidence>
<evidence type="ECO:0000256" key="11">
    <source>
        <dbReference type="ARBA" id="ARBA00047557"/>
    </source>
</evidence>
<evidence type="ECO:0000256" key="10">
    <source>
        <dbReference type="ARBA" id="ARBA00023204"/>
    </source>
</evidence>
<dbReference type="InterPro" id="IPR002717">
    <property type="entry name" value="HAT_MYST-type"/>
</dbReference>
<keyword evidence="18" id="KW-1185">Reference proteome</keyword>
<keyword evidence="8" id="KW-0010">Activator</keyword>
<comment type="catalytic activity">
    <reaction evidence="13">
        <text>L-lysyl-[protein] + acetyl-CoA = N(6)-acetyl-L-lysyl-[protein] + CoA + H(+)</text>
        <dbReference type="Rhea" id="RHEA:45948"/>
        <dbReference type="Rhea" id="RHEA-COMP:9752"/>
        <dbReference type="Rhea" id="RHEA-COMP:10731"/>
        <dbReference type="ChEBI" id="CHEBI:15378"/>
        <dbReference type="ChEBI" id="CHEBI:29969"/>
        <dbReference type="ChEBI" id="CHEBI:57287"/>
        <dbReference type="ChEBI" id="CHEBI:57288"/>
        <dbReference type="ChEBI" id="CHEBI:61930"/>
    </reaction>
    <physiologicalReaction direction="left-to-right" evidence="13">
        <dbReference type="Rhea" id="RHEA:45949"/>
    </physiologicalReaction>
</comment>
<feature type="compositionally biased region" description="Low complexity" evidence="15">
    <location>
        <begin position="247"/>
        <end position="288"/>
    </location>
</feature>
<dbReference type="InterPro" id="IPR050603">
    <property type="entry name" value="MYST_HAT"/>
</dbReference>
<keyword evidence="9" id="KW-0804">Transcription</keyword>
<feature type="compositionally biased region" description="Polar residues" evidence="15">
    <location>
        <begin position="290"/>
        <end position="322"/>
    </location>
</feature>
<dbReference type="SUPFAM" id="SSF54160">
    <property type="entry name" value="Chromo domain-like"/>
    <property type="match status" value="1"/>
</dbReference>
<evidence type="ECO:0000256" key="8">
    <source>
        <dbReference type="ARBA" id="ARBA00023159"/>
    </source>
</evidence>
<evidence type="ECO:0000256" key="6">
    <source>
        <dbReference type="ARBA" id="ARBA00022990"/>
    </source>
</evidence>
<reference evidence="17 18" key="1">
    <citation type="submission" date="2021-02" db="EMBL/GenBank/DDBJ databases">
        <title>Variation within the Batrachochytrium salamandrivorans European outbreak.</title>
        <authorList>
            <person name="Kelly M."/>
            <person name="Pasmans F."/>
            <person name="Shea T.P."/>
            <person name="Munoz J.F."/>
            <person name="Carranza S."/>
            <person name="Cuomo C.A."/>
            <person name="Martel A."/>
        </authorList>
    </citation>
    <scope>NUCLEOTIDE SEQUENCE [LARGE SCALE GENOMIC DNA]</scope>
    <source>
        <strain evidence="17 18">AMFP18/2</strain>
    </source>
</reference>
<gene>
    <name evidence="17" type="ORF">BASA50_002790</name>
</gene>
<dbReference type="InterPro" id="IPR016181">
    <property type="entry name" value="Acyl_CoA_acyltransferase"/>
</dbReference>
<dbReference type="EMBL" id="JAFCIX010000060">
    <property type="protein sequence ID" value="KAH6599765.1"/>
    <property type="molecule type" value="Genomic_DNA"/>
</dbReference>
<dbReference type="SUPFAM" id="SSF55729">
    <property type="entry name" value="Acyl-CoA N-acyltransferases (Nat)"/>
    <property type="match status" value="1"/>
</dbReference>
<dbReference type="PROSITE" id="PS51726">
    <property type="entry name" value="MYST_HAT"/>
    <property type="match status" value="1"/>
</dbReference>
<dbReference type="InterPro" id="IPR000953">
    <property type="entry name" value="Chromo/chromo_shadow_dom"/>
</dbReference>
<evidence type="ECO:0000313" key="18">
    <source>
        <dbReference type="Proteomes" id="UP001648503"/>
    </source>
</evidence>
<dbReference type="InterPro" id="IPR036388">
    <property type="entry name" value="WH-like_DNA-bd_sf"/>
</dbReference>
<dbReference type="Gene3D" id="3.40.630.30">
    <property type="match status" value="1"/>
</dbReference>
<proteinExistence type="inferred from homology"/>
<keyword evidence="3" id="KW-0808">Transferase</keyword>
<evidence type="ECO:0000256" key="12">
    <source>
        <dbReference type="ARBA" id="ARBA00047752"/>
    </source>
</evidence>
<feature type="domain" description="MYST-type HAT" evidence="16">
    <location>
        <begin position="372"/>
        <end position="643"/>
    </location>
</feature>
<feature type="compositionally biased region" description="Low complexity" evidence="15">
    <location>
        <begin position="323"/>
        <end position="344"/>
    </location>
</feature>
<dbReference type="SMART" id="SM00298">
    <property type="entry name" value="CHROMO"/>
    <property type="match status" value="1"/>
</dbReference>
<comment type="catalytic activity">
    <reaction evidence="12">
        <text>(2E)-butenoyl-CoA + L-lysyl-[protein] = N(6)-(2E)-butenoyl-L-lysyl-[protein] + CoA + H(+)</text>
        <dbReference type="Rhea" id="RHEA:53908"/>
        <dbReference type="Rhea" id="RHEA-COMP:9752"/>
        <dbReference type="Rhea" id="RHEA-COMP:13707"/>
        <dbReference type="ChEBI" id="CHEBI:15378"/>
        <dbReference type="ChEBI" id="CHEBI:29969"/>
        <dbReference type="ChEBI" id="CHEBI:57287"/>
        <dbReference type="ChEBI" id="CHEBI:57332"/>
        <dbReference type="ChEBI" id="CHEBI:137954"/>
    </reaction>
    <physiologicalReaction direction="left-to-right" evidence="12">
        <dbReference type="Rhea" id="RHEA:53909"/>
    </physiologicalReaction>
</comment>
<dbReference type="Pfam" id="PF01853">
    <property type="entry name" value="MOZ_SAS"/>
    <property type="match status" value="1"/>
</dbReference>
<name>A0ABQ8FKR7_9FUNG</name>
<evidence type="ECO:0000256" key="13">
    <source>
        <dbReference type="ARBA" id="ARBA00047787"/>
    </source>
</evidence>
<dbReference type="InterPro" id="IPR040706">
    <property type="entry name" value="Zf-MYST"/>
</dbReference>
<keyword evidence="7" id="KW-0805">Transcription regulation</keyword>
<evidence type="ECO:0000256" key="14">
    <source>
        <dbReference type="ARBA" id="ARBA00048940"/>
    </source>
</evidence>
<feature type="compositionally biased region" description="Polar residues" evidence="15">
    <location>
        <begin position="232"/>
        <end position="245"/>
    </location>
</feature>
<organism evidence="17 18">
    <name type="scientific">Batrachochytrium salamandrivorans</name>
    <dbReference type="NCBI Taxonomy" id="1357716"/>
    <lineage>
        <taxon>Eukaryota</taxon>
        <taxon>Fungi</taxon>
        <taxon>Fungi incertae sedis</taxon>
        <taxon>Chytridiomycota</taxon>
        <taxon>Chytridiomycota incertae sedis</taxon>
        <taxon>Chytridiomycetes</taxon>
        <taxon>Rhizophydiales</taxon>
        <taxon>Rhizophydiales incertae sedis</taxon>
        <taxon>Batrachochytrium</taxon>
    </lineage>
</organism>